<keyword evidence="1 5" id="KW-0853">WD repeat</keyword>
<dbReference type="AlphaFoldDB" id="A0A176VG89"/>
<feature type="compositionally biased region" description="Basic and acidic residues" evidence="6">
    <location>
        <begin position="454"/>
        <end position="463"/>
    </location>
</feature>
<dbReference type="InterPro" id="IPR015943">
    <property type="entry name" value="WD40/YVTN_repeat-like_dom_sf"/>
</dbReference>
<dbReference type="GO" id="GO:0006283">
    <property type="term" value="P:transcription-coupled nucleotide-excision repair"/>
    <property type="evidence" value="ECO:0007669"/>
    <property type="project" value="InterPro"/>
</dbReference>
<keyword evidence="8" id="KW-1185">Reference proteome</keyword>
<dbReference type="GO" id="GO:0000209">
    <property type="term" value="P:protein polyubiquitination"/>
    <property type="evidence" value="ECO:0007669"/>
    <property type="project" value="TreeGrafter"/>
</dbReference>
<comment type="caution">
    <text evidence="7">The sequence shown here is derived from an EMBL/GenBank/DDBJ whole genome shotgun (WGS) entry which is preliminary data.</text>
</comment>
<dbReference type="Pfam" id="PF00400">
    <property type="entry name" value="WD40"/>
    <property type="match status" value="4"/>
</dbReference>
<keyword evidence="3" id="KW-0227">DNA damage</keyword>
<accession>A0A176VG89</accession>
<evidence type="ECO:0000256" key="6">
    <source>
        <dbReference type="SAM" id="MobiDB-lite"/>
    </source>
</evidence>
<feature type="repeat" description="WD" evidence="5">
    <location>
        <begin position="186"/>
        <end position="228"/>
    </location>
</feature>
<dbReference type="CDD" id="cd00200">
    <property type="entry name" value="WD40"/>
    <property type="match status" value="1"/>
</dbReference>
<name>A0A176VG89_MARPO</name>
<dbReference type="EMBL" id="LVLJ01003744">
    <property type="protein sequence ID" value="OAE19880.1"/>
    <property type="molecule type" value="Genomic_DNA"/>
</dbReference>
<dbReference type="PROSITE" id="PS50294">
    <property type="entry name" value="WD_REPEATS_REGION"/>
    <property type="match status" value="4"/>
</dbReference>
<evidence type="ECO:0000256" key="1">
    <source>
        <dbReference type="ARBA" id="ARBA00022574"/>
    </source>
</evidence>
<dbReference type="PROSITE" id="PS50082">
    <property type="entry name" value="WD_REPEATS_2"/>
    <property type="match status" value="4"/>
</dbReference>
<dbReference type="PANTHER" id="PTHR46202">
    <property type="entry name" value="DNA EXCISION REPAIR PROTEIN ERCC-8"/>
    <property type="match status" value="1"/>
</dbReference>
<keyword evidence="2" id="KW-0677">Repeat</keyword>
<sequence>MWRDLNARELGAIRPGRVITNVSSRRLHSLELSTQKEIVSDYDGGINNLQVDRTEGRYLLAGSSDGSVGCYDTLHRTSVESHSRSHIHDAIFKVDRRNPRGHKYAVSSVQWYPVDTGLFVTGSFDHHVNVWDTNNLQAELQFDMPGKVHSVSMSQVATSHMLIAVGSEDPMVRLCDIATGACTHTLVGHRDAVLAVQWSISCEWTLYTGSCDGAIRFWDIRRAGSHKVLDQHNSQMGRRHPVLKSTPDRVRPIPRDAAKESPTKLLKPASGDKSTKTSSSHGKSIAKKVATAKRLHPGMASVENRATAHYGAVTSLTPTNDGQFLVSAGADSRVKLWDVDSGCNTLVNYENTRMQRSKATQLAVSPDSSLLFVPTSTVIRVYNLWTGRVLKTLRGHYDTVNCCEFHPYAQEMYSGSNDRKILLWSPPPPVEVDEDEQNSSPRDGSFVPLLTRQARSDDSKHTTRSEPVFPIIQHFLQLVLVEIEISGLGFQVPYTPTLLLVDESSLEWKP</sequence>
<dbReference type="InterPro" id="IPR001680">
    <property type="entry name" value="WD40_rpt"/>
</dbReference>
<evidence type="ECO:0000256" key="3">
    <source>
        <dbReference type="ARBA" id="ARBA00022763"/>
    </source>
</evidence>
<keyword evidence="4" id="KW-0234">DNA repair</keyword>
<dbReference type="Gene3D" id="2.130.10.10">
    <property type="entry name" value="YVTN repeat-like/Quinoprotein amine dehydrogenase"/>
    <property type="match status" value="1"/>
</dbReference>
<evidence type="ECO:0000313" key="8">
    <source>
        <dbReference type="Proteomes" id="UP000077202"/>
    </source>
</evidence>
<dbReference type="PROSITE" id="PS00678">
    <property type="entry name" value="WD_REPEATS_1"/>
    <property type="match status" value="2"/>
</dbReference>
<dbReference type="InterPro" id="IPR036322">
    <property type="entry name" value="WD40_repeat_dom_sf"/>
</dbReference>
<feature type="repeat" description="WD" evidence="5">
    <location>
        <begin position="393"/>
        <end position="425"/>
    </location>
</feature>
<dbReference type="GO" id="GO:0000109">
    <property type="term" value="C:nucleotide-excision repair complex"/>
    <property type="evidence" value="ECO:0007669"/>
    <property type="project" value="TreeGrafter"/>
</dbReference>
<feature type="region of interest" description="Disordered" evidence="6">
    <location>
        <begin position="231"/>
        <end position="287"/>
    </location>
</feature>
<dbReference type="SUPFAM" id="SSF50978">
    <property type="entry name" value="WD40 repeat-like"/>
    <property type="match status" value="1"/>
</dbReference>
<evidence type="ECO:0000256" key="5">
    <source>
        <dbReference type="PROSITE-ProRule" id="PRU00221"/>
    </source>
</evidence>
<evidence type="ECO:0000313" key="7">
    <source>
        <dbReference type="EMBL" id="OAE19880.1"/>
    </source>
</evidence>
<evidence type="ECO:0000256" key="2">
    <source>
        <dbReference type="ARBA" id="ARBA00022737"/>
    </source>
</evidence>
<protein>
    <submittedName>
        <fullName evidence="7">Uncharacterized protein</fullName>
    </submittedName>
</protein>
<feature type="repeat" description="WD" evidence="5">
    <location>
        <begin position="99"/>
        <end position="141"/>
    </location>
</feature>
<dbReference type="PANTHER" id="PTHR46202:SF1">
    <property type="entry name" value="DNA EXCISION REPAIR PROTEIN ERCC-8"/>
    <property type="match status" value="1"/>
</dbReference>
<dbReference type="InterPro" id="IPR042238">
    <property type="entry name" value="Rad28/ERCC8/Ckn1/ATCSA-1"/>
</dbReference>
<feature type="region of interest" description="Disordered" evidence="6">
    <location>
        <begin position="426"/>
        <end position="463"/>
    </location>
</feature>
<feature type="compositionally biased region" description="Basic and acidic residues" evidence="6">
    <location>
        <begin position="246"/>
        <end position="262"/>
    </location>
</feature>
<dbReference type="GO" id="GO:0043161">
    <property type="term" value="P:proteasome-mediated ubiquitin-dependent protein catabolic process"/>
    <property type="evidence" value="ECO:0007669"/>
    <property type="project" value="TreeGrafter"/>
</dbReference>
<dbReference type="InterPro" id="IPR019775">
    <property type="entry name" value="WD40_repeat_CS"/>
</dbReference>
<organism evidence="7 8">
    <name type="scientific">Marchantia polymorpha subsp. ruderalis</name>
    <dbReference type="NCBI Taxonomy" id="1480154"/>
    <lineage>
        <taxon>Eukaryota</taxon>
        <taxon>Viridiplantae</taxon>
        <taxon>Streptophyta</taxon>
        <taxon>Embryophyta</taxon>
        <taxon>Marchantiophyta</taxon>
        <taxon>Marchantiopsida</taxon>
        <taxon>Marchantiidae</taxon>
        <taxon>Marchantiales</taxon>
        <taxon>Marchantiaceae</taxon>
        <taxon>Marchantia</taxon>
    </lineage>
</organism>
<evidence type="ECO:0000256" key="4">
    <source>
        <dbReference type="ARBA" id="ARBA00023204"/>
    </source>
</evidence>
<dbReference type="SMART" id="SM00320">
    <property type="entry name" value="WD40"/>
    <property type="match status" value="6"/>
</dbReference>
<reference evidence="7" key="1">
    <citation type="submission" date="2016-03" db="EMBL/GenBank/DDBJ databases">
        <title>Mechanisms controlling the formation of the plant cell surface in tip-growing cells are functionally conserved among land plants.</title>
        <authorList>
            <person name="Honkanen S."/>
            <person name="Jones V.A."/>
            <person name="Morieri G."/>
            <person name="Champion C."/>
            <person name="Hetherington A.J."/>
            <person name="Kelly S."/>
            <person name="Saint-Marcoux D."/>
            <person name="Proust H."/>
            <person name="Prescott H."/>
            <person name="Dolan L."/>
        </authorList>
    </citation>
    <scope>NUCLEOTIDE SEQUENCE [LARGE SCALE GENOMIC DNA]</scope>
    <source>
        <tissue evidence="7">Whole gametophyte</tissue>
    </source>
</reference>
<dbReference type="Proteomes" id="UP000077202">
    <property type="component" value="Unassembled WGS sequence"/>
</dbReference>
<dbReference type="GO" id="GO:0031464">
    <property type="term" value="C:Cul4A-RING E3 ubiquitin ligase complex"/>
    <property type="evidence" value="ECO:0007669"/>
    <property type="project" value="TreeGrafter"/>
</dbReference>
<feature type="repeat" description="WD" evidence="5">
    <location>
        <begin position="306"/>
        <end position="347"/>
    </location>
</feature>
<proteinExistence type="predicted"/>
<gene>
    <name evidence="7" type="ORF">AXG93_1130s1330</name>
</gene>
<dbReference type="InterPro" id="IPR020472">
    <property type="entry name" value="WD40_PAC1"/>
</dbReference>
<dbReference type="PRINTS" id="PR00320">
    <property type="entry name" value="GPROTEINBRPT"/>
</dbReference>